<accession>A0A4C1Z3B8</accession>
<protein>
    <submittedName>
        <fullName evidence="2">Uncharacterized protein</fullName>
    </submittedName>
</protein>
<organism evidence="2 3">
    <name type="scientific">Eumeta variegata</name>
    <name type="common">Bagworm moth</name>
    <name type="synonym">Eumeta japonica</name>
    <dbReference type="NCBI Taxonomy" id="151549"/>
    <lineage>
        <taxon>Eukaryota</taxon>
        <taxon>Metazoa</taxon>
        <taxon>Ecdysozoa</taxon>
        <taxon>Arthropoda</taxon>
        <taxon>Hexapoda</taxon>
        <taxon>Insecta</taxon>
        <taxon>Pterygota</taxon>
        <taxon>Neoptera</taxon>
        <taxon>Endopterygota</taxon>
        <taxon>Lepidoptera</taxon>
        <taxon>Glossata</taxon>
        <taxon>Ditrysia</taxon>
        <taxon>Tineoidea</taxon>
        <taxon>Psychidae</taxon>
        <taxon>Oiketicinae</taxon>
        <taxon>Eumeta</taxon>
    </lineage>
</organism>
<proteinExistence type="predicted"/>
<dbReference type="EMBL" id="BGZK01001526">
    <property type="protein sequence ID" value="GBP81712.1"/>
    <property type="molecule type" value="Genomic_DNA"/>
</dbReference>
<dbReference type="OrthoDB" id="44841at2759"/>
<evidence type="ECO:0000256" key="1">
    <source>
        <dbReference type="SAM" id="MobiDB-lite"/>
    </source>
</evidence>
<gene>
    <name evidence="2" type="ORF">EVAR_59841_1</name>
</gene>
<keyword evidence="3" id="KW-1185">Reference proteome</keyword>
<dbReference type="Proteomes" id="UP000299102">
    <property type="component" value="Unassembled WGS sequence"/>
</dbReference>
<dbReference type="AlphaFoldDB" id="A0A4C1Z3B8"/>
<feature type="compositionally biased region" description="Low complexity" evidence="1">
    <location>
        <begin position="40"/>
        <end position="58"/>
    </location>
</feature>
<feature type="region of interest" description="Disordered" evidence="1">
    <location>
        <begin position="38"/>
        <end position="66"/>
    </location>
</feature>
<evidence type="ECO:0000313" key="3">
    <source>
        <dbReference type="Proteomes" id="UP000299102"/>
    </source>
</evidence>
<sequence>MVDSPLDVKDEVIPSMSMLARDYLRWCAMFLIAEMERSESSPLESNSESEAGTSAGSADTQRSYKQQKMELLNKTWPWADENKPIYKVKWLEERISKEQLHLKKPKNTR</sequence>
<comment type="caution">
    <text evidence="2">The sequence shown here is derived from an EMBL/GenBank/DDBJ whole genome shotgun (WGS) entry which is preliminary data.</text>
</comment>
<name>A0A4C1Z3B8_EUMVA</name>
<reference evidence="2 3" key="1">
    <citation type="journal article" date="2019" name="Commun. Biol.">
        <title>The bagworm genome reveals a unique fibroin gene that provides high tensile strength.</title>
        <authorList>
            <person name="Kono N."/>
            <person name="Nakamura H."/>
            <person name="Ohtoshi R."/>
            <person name="Tomita M."/>
            <person name="Numata K."/>
            <person name="Arakawa K."/>
        </authorList>
    </citation>
    <scope>NUCLEOTIDE SEQUENCE [LARGE SCALE GENOMIC DNA]</scope>
</reference>
<evidence type="ECO:0000313" key="2">
    <source>
        <dbReference type="EMBL" id="GBP81712.1"/>
    </source>
</evidence>